<organism evidence="1">
    <name type="scientific">uncultured Caudovirales phage</name>
    <dbReference type="NCBI Taxonomy" id="2100421"/>
    <lineage>
        <taxon>Viruses</taxon>
        <taxon>Duplodnaviria</taxon>
        <taxon>Heunggongvirae</taxon>
        <taxon>Uroviricota</taxon>
        <taxon>Caudoviricetes</taxon>
        <taxon>Peduoviridae</taxon>
        <taxon>Maltschvirus</taxon>
        <taxon>Maltschvirus maltsch</taxon>
    </lineage>
</organism>
<proteinExistence type="predicted"/>
<sequence length="83" mass="9547">MNKYHIRFNKNRGQPGFGTSEHVWRVFENDKQFIVKHVKINVPVWDEVTGDGQGNDNWNFACEGYMAVDKESSTAIITAEKTN</sequence>
<reference evidence="1" key="1">
    <citation type="submission" date="2020-04" db="EMBL/GenBank/DDBJ databases">
        <authorList>
            <person name="Chiriac C."/>
            <person name="Salcher M."/>
            <person name="Ghai R."/>
            <person name="Kavagutti S V."/>
        </authorList>
    </citation>
    <scope>NUCLEOTIDE SEQUENCE</scope>
</reference>
<name>A0A6J5LJP7_9CAUD</name>
<evidence type="ECO:0000313" key="1">
    <source>
        <dbReference type="EMBL" id="CAB4133297.1"/>
    </source>
</evidence>
<gene>
    <name evidence="1" type="ORF">UFOVP257_122</name>
</gene>
<dbReference type="EMBL" id="LR796274">
    <property type="protein sequence ID" value="CAB4133297.1"/>
    <property type="molecule type" value="Genomic_DNA"/>
</dbReference>
<accession>A0A6J5LJP7</accession>
<protein>
    <submittedName>
        <fullName evidence="1">Uncharacterized protein</fullName>
    </submittedName>
</protein>